<dbReference type="EMBL" id="JH718973">
    <property type="protein sequence ID" value="EJC97349.1"/>
    <property type="molecule type" value="Genomic_DNA"/>
</dbReference>
<gene>
    <name evidence="1" type="ORF">FOMMEDRAFT_45457</name>
</gene>
<feature type="non-terminal residue" evidence="1">
    <location>
        <position position="1"/>
    </location>
</feature>
<sequence>AHAFEIIKNGTYTLAVRSLARKLVSYGCPIKNTGEILGLFFKILCPSSKKEIRGPSPRTVGRALTEGGIASEIQLGFELRNTQGNGDGTTNKNQNFESMHINLTAPKEYTSDVTEKALEEVEHKVRFAGVRMSGNHRAETQKNGDIACLENAVEAFNNSPLGRQLMPSSS</sequence>
<feature type="non-terminal residue" evidence="1">
    <location>
        <position position="170"/>
    </location>
</feature>
<accession>R7SID9</accession>
<dbReference type="AlphaFoldDB" id="R7SID9"/>
<dbReference type="RefSeq" id="XP_007272388.1">
    <property type="nucleotide sequence ID" value="XM_007272326.1"/>
</dbReference>
<keyword evidence="2" id="KW-1185">Reference proteome</keyword>
<dbReference type="KEGG" id="fme:FOMMEDRAFT_45457"/>
<protein>
    <submittedName>
        <fullName evidence="1">Uncharacterized protein</fullName>
    </submittedName>
</protein>
<dbReference type="OrthoDB" id="3052721at2759"/>
<reference evidence="2" key="1">
    <citation type="journal article" date="2012" name="Science">
        <title>The Paleozoic origin of enzymatic lignin decomposition reconstructed from 31 fungal genomes.</title>
        <authorList>
            <person name="Floudas D."/>
            <person name="Binder M."/>
            <person name="Riley R."/>
            <person name="Barry K."/>
            <person name="Blanchette R.A."/>
            <person name="Henrissat B."/>
            <person name="Martinez A.T."/>
            <person name="Otillar R."/>
            <person name="Spatafora J.W."/>
            <person name="Yadav J.S."/>
            <person name="Aerts A."/>
            <person name="Benoit I."/>
            <person name="Boyd A."/>
            <person name="Carlson A."/>
            <person name="Copeland A."/>
            <person name="Coutinho P.M."/>
            <person name="de Vries R.P."/>
            <person name="Ferreira P."/>
            <person name="Findley K."/>
            <person name="Foster B."/>
            <person name="Gaskell J."/>
            <person name="Glotzer D."/>
            <person name="Gorecki P."/>
            <person name="Heitman J."/>
            <person name="Hesse C."/>
            <person name="Hori C."/>
            <person name="Igarashi K."/>
            <person name="Jurgens J.A."/>
            <person name="Kallen N."/>
            <person name="Kersten P."/>
            <person name="Kohler A."/>
            <person name="Kuees U."/>
            <person name="Kumar T.K.A."/>
            <person name="Kuo A."/>
            <person name="LaButti K."/>
            <person name="Larrondo L.F."/>
            <person name="Lindquist E."/>
            <person name="Ling A."/>
            <person name="Lombard V."/>
            <person name="Lucas S."/>
            <person name="Lundell T."/>
            <person name="Martin R."/>
            <person name="McLaughlin D.J."/>
            <person name="Morgenstern I."/>
            <person name="Morin E."/>
            <person name="Murat C."/>
            <person name="Nagy L.G."/>
            <person name="Nolan M."/>
            <person name="Ohm R.A."/>
            <person name="Patyshakuliyeva A."/>
            <person name="Rokas A."/>
            <person name="Ruiz-Duenas F.J."/>
            <person name="Sabat G."/>
            <person name="Salamov A."/>
            <person name="Samejima M."/>
            <person name="Schmutz J."/>
            <person name="Slot J.C."/>
            <person name="St John F."/>
            <person name="Stenlid J."/>
            <person name="Sun H."/>
            <person name="Sun S."/>
            <person name="Syed K."/>
            <person name="Tsang A."/>
            <person name="Wiebenga A."/>
            <person name="Young D."/>
            <person name="Pisabarro A."/>
            <person name="Eastwood D.C."/>
            <person name="Martin F."/>
            <person name="Cullen D."/>
            <person name="Grigoriev I.V."/>
            <person name="Hibbett D.S."/>
        </authorList>
    </citation>
    <scope>NUCLEOTIDE SEQUENCE [LARGE SCALE GENOMIC DNA]</scope>
    <source>
        <strain evidence="2">MF3/22</strain>
    </source>
</reference>
<dbReference type="RefSeq" id="XP_007263900.1">
    <property type="nucleotide sequence ID" value="XM_007263838.1"/>
</dbReference>
<proteinExistence type="predicted"/>
<evidence type="ECO:0000313" key="2">
    <source>
        <dbReference type="Proteomes" id="UP000053630"/>
    </source>
</evidence>
<dbReference type="Proteomes" id="UP000053630">
    <property type="component" value="Unassembled WGS sequence"/>
</dbReference>
<evidence type="ECO:0000313" key="1">
    <source>
        <dbReference type="EMBL" id="EJC97349.1"/>
    </source>
</evidence>
<organism evidence="1 2">
    <name type="scientific">Fomitiporia mediterranea (strain MF3/22)</name>
    <name type="common">Grapevine white-rot fungus</name>
    <dbReference type="NCBI Taxonomy" id="694068"/>
    <lineage>
        <taxon>Eukaryota</taxon>
        <taxon>Fungi</taxon>
        <taxon>Dikarya</taxon>
        <taxon>Basidiomycota</taxon>
        <taxon>Agaricomycotina</taxon>
        <taxon>Agaricomycetes</taxon>
        <taxon>Hymenochaetales</taxon>
        <taxon>Hymenochaetaceae</taxon>
        <taxon>Fomitiporia</taxon>
    </lineage>
</organism>
<dbReference type="KEGG" id="fme:FOMMEDRAFT_45426"/>
<name>R7SID9_FOMME</name>
<dbReference type="GeneID" id="18679320"/>